<organism evidence="1 2">
    <name type="scientific">Polarella glacialis</name>
    <name type="common">Dinoflagellate</name>
    <dbReference type="NCBI Taxonomy" id="89957"/>
    <lineage>
        <taxon>Eukaryota</taxon>
        <taxon>Sar</taxon>
        <taxon>Alveolata</taxon>
        <taxon>Dinophyceae</taxon>
        <taxon>Suessiales</taxon>
        <taxon>Suessiaceae</taxon>
        <taxon>Polarella</taxon>
    </lineage>
</organism>
<name>A0A813EF24_POLGL</name>
<dbReference type="OrthoDB" id="10260017at2759"/>
<keyword evidence="2" id="KW-1185">Reference proteome</keyword>
<gene>
    <name evidence="1" type="ORF">PGLA1383_LOCUS19038</name>
</gene>
<sequence length="460" mass="51134">MVALVAATSKSDGELASDSILREMEMLKSQVKAVQKGTRGRAAWHYYCDTHGDGVRDPVRHSAKFTYDFFEALNDGSIDKILSSRLEPQPAAGSFPPRLRVAPVLMPVPSEQVDAAKARLGAASTGSAEQILLSLPTNWQPLYDRPDRSCYDKDHFDFEGVVREILECPEHLPLSQIHKATRSDDFEPCPQLKLAMTLAGMLLPEQAVKSKTNRERREWKANVSHQRLLDLYTRFVREELLPSLGAAAGEARLFEAVVQAQPVLRVVMPSSNAATKMHMDAEYGHIPEELNFWMPLSPVWGSNSLLAESFPGRGDFTAFEGKSGHVFRWWGNQCRHYADSNSTDSTRVSLDFRLVPGTFWAAAVAAGTPEEAERARVYHHGGNMCVGSYYSLEQGLVKGSCSPQPETGPVQEQAPRVQLSDDDGCCWAWLRSVHDVWLSRTDPESSRVRSKSASSFDVRP</sequence>
<evidence type="ECO:0000313" key="2">
    <source>
        <dbReference type="Proteomes" id="UP000654075"/>
    </source>
</evidence>
<dbReference type="AlphaFoldDB" id="A0A813EF24"/>
<proteinExistence type="predicted"/>
<dbReference type="EMBL" id="CAJNNV010012388">
    <property type="protein sequence ID" value="CAE8600730.1"/>
    <property type="molecule type" value="Genomic_DNA"/>
</dbReference>
<protein>
    <submittedName>
        <fullName evidence="1">Uncharacterized protein</fullName>
    </submittedName>
</protein>
<reference evidence="1" key="1">
    <citation type="submission" date="2021-02" db="EMBL/GenBank/DDBJ databases">
        <authorList>
            <person name="Dougan E. K."/>
            <person name="Rhodes N."/>
            <person name="Thang M."/>
            <person name="Chan C."/>
        </authorList>
    </citation>
    <scope>NUCLEOTIDE SEQUENCE</scope>
</reference>
<dbReference type="Proteomes" id="UP000654075">
    <property type="component" value="Unassembled WGS sequence"/>
</dbReference>
<dbReference type="OMA" id="CEHYTEA"/>
<accession>A0A813EF24</accession>
<comment type="caution">
    <text evidence="1">The sequence shown here is derived from an EMBL/GenBank/DDBJ whole genome shotgun (WGS) entry which is preliminary data.</text>
</comment>
<dbReference type="SUPFAM" id="SSF51197">
    <property type="entry name" value="Clavaminate synthase-like"/>
    <property type="match status" value="1"/>
</dbReference>
<evidence type="ECO:0000313" key="1">
    <source>
        <dbReference type="EMBL" id="CAE8600730.1"/>
    </source>
</evidence>